<dbReference type="Proteomes" id="UP000230233">
    <property type="component" value="Chromosome IV"/>
</dbReference>
<accession>A0A2G5U7S7</accession>
<dbReference type="EMBL" id="PDUG01000004">
    <property type="protein sequence ID" value="PIC35600.1"/>
    <property type="molecule type" value="Genomic_DNA"/>
</dbReference>
<keyword evidence="2" id="KW-1185">Reference proteome</keyword>
<protein>
    <submittedName>
        <fullName evidence="1">Uncharacterized protein</fullName>
    </submittedName>
</protein>
<name>A0A2G5U7S7_9PELO</name>
<dbReference type="AlphaFoldDB" id="A0A2G5U7S7"/>
<reference evidence="2" key="1">
    <citation type="submission" date="2017-10" db="EMBL/GenBank/DDBJ databases">
        <title>Rapid genome shrinkage in a self-fertile nematode reveals novel sperm competition proteins.</title>
        <authorList>
            <person name="Yin D."/>
            <person name="Schwarz E.M."/>
            <person name="Thomas C.G."/>
            <person name="Felde R.L."/>
            <person name="Korf I.F."/>
            <person name="Cutter A.D."/>
            <person name="Schartner C.M."/>
            <person name="Ralston E.J."/>
            <person name="Meyer B.J."/>
            <person name="Haag E.S."/>
        </authorList>
    </citation>
    <scope>NUCLEOTIDE SEQUENCE [LARGE SCALE GENOMIC DNA]</scope>
    <source>
        <strain evidence="2">JU1422</strain>
    </source>
</reference>
<proteinExistence type="predicted"/>
<comment type="caution">
    <text evidence="1">The sequence shown here is derived from an EMBL/GenBank/DDBJ whole genome shotgun (WGS) entry which is preliminary data.</text>
</comment>
<sequence>MPVVQKVVDPVKKRNKGYFELVKIMTRHTASTILPSESEVEKNGISFYLFESMKRAFDIEIEIEMKEPAKPMSAPKKKRGLKKKVSKKTPVLWAAPQTPKVNFLSKKQFNGLVQQPRLHN</sequence>
<evidence type="ECO:0000313" key="2">
    <source>
        <dbReference type="Proteomes" id="UP000230233"/>
    </source>
</evidence>
<gene>
    <name evidence="1" type="primary">Cnig_chr_IV.g14909</name>
    <name evidence="1" type="ORF">B9Z55_014909</name>
</gene>
<organism evidence="1 2">
    <name type="scientific">Caenorhabditis nigoni</name>
    <dbReference type="NCBI Taxonomy" id="1611254"/>
    <lineage>
        <taxon>Eukaryota</taxon>
        <taxon>Metazoa</taxon>
        <taxon>Ecdysozoa</taxon>
        <taxon>Nematoda</taxon>
        <taxon>Chromadorea</taxon>
        <taxon>Rhabditida</taxon>
        <taxon>Rhabditina</taxon>
        <taxon>Rhabditomorpha</taxon>
        <taxon>Rhabditoidea</taxon>
        <taxon>Rhabditidae</taxon>
        <taxon>Peloderinae</taxon>
        <taxon>Caenorhabditis</taxon>
    </lineage>
</organism>
<evidence type="ECO:0000313" key="1">
    <source>
        <dbReference type="EMBL" id="PIC35600.1"/>
    </source>
</evidence>